<dbReference type="AlphaFoldDB" id="A0A8T0T0E1"/>
<sequence length="342" mass="38003">MSSSRLQLPCLAFHRRNHSTALYTVSAENLIVALNDGDTDEVLRNKTVCPTGRGLLLVRDPDTMDTFLLRPQDGDRIHLPPLVGIDDGELMHSHCLLSDEPSAPGCVLLLVEGVAENSMWYCHPGDDDDRWVKYEYDIGTMTLPHEYEGSQYMKITICSIAACRGKFYFNGTPEELGVLDFCPGPVFSSISIDDSFDSDEEEGDDQGYEEEEAGAGGPDPPESVFLVESGGELYKVNLLYATFSCDQIDQGFVQRMDYSARRWRHVGDLGCRTFLLSRSYFGVGASSCSAGGGLQQDCVYFLANPRRKEMQVFNVKEDTNELHSLEEAPPCNKAFWLLPSTS</sequence>
<organism evidence="3 4">
    <name type="scientific">Panicum virgatum</name>
    <name type="common">Blackwell switchgrass</name>
    <dbReference type="NCBI Taxonomy" id="38727"/>
    <lineage>
        <taxon>Eukaryota</taxon>
        <taxon>Viridiplantae</taxon>
        <taxon>Streptophyta</taxon>
        <taxon>Embryophyta</taxon>
        <taxon>Tracheophyta</taxon>
        <taxon>Spermatophyta</taxon>
        <taxon>Magnoliopsida</taxon>
        <taxon>Liliopsida</taxon>
        <taxon>Poales</taxon>
        <taxon>Poaceae</taxon>
        <taxon>PACMAD clade</taxon>
        <taxon>Panicoideae</taxon>
        <taxon>Panicodae</taxon>
        <taxon>Paniceae</taxon>
        <taxon>Panicinae</taxon>
        <taxon>Panicum</taxon>
        <taxon>Panicum sect. Hiantes</taxon>
    </lineage>
</organism>
<keyword evidence="4" id="KW-1185">Reference proteome</keyword>
<protein>
    <recommendedName>
        <fullName evidence="2">KIB1-4 beta-propeller domain-containing protein</fullName>
    </recommendedName>
</protein>
<evidence type="ECO:0000313" key="4">
    <source>
        <dbReference type="Proteomes" id="UP000823388"/>
    </source>
</evidence>
<dbReference type="PANTHER" id="PTHR33127">
    <property type="entry name" value="TRANSMEMBRANE PROTEIN"/>
    <property type="match status" value="1"/>
</dbReference>
<accession>A0A8T0T0E1</accession>
<dbReference type="Proteomes" id="UP000823388">
    <property type="component" value="Chromosome 5K"/>
</dbReference>
<evidence type="ECO:0000256" key="1">
    <source>
        <dbReference type="SAM" id="MobiDB-lite"/>
    </source>
</evidence>
<comment type="caution">
    <text evidence="3">The sequence shown here is derived from an EMBL/GenBank/DDBJ whole genome shotgun (WGS) entry which is preliminary data.</text>
</comment>
<feature type="domain" description="KIB1-4 beta-propeller" evidence="2">
    <location>
        <begin position="42"/>
        <end position="314"/>
    </location>
</feature>
<evidence type="ECO:0000313" key="3">
    <source>
        <dbReference type="EMBL" id="KAG2602663.1"/>
    </source>
</evidence>
<reference evidence="3" key="1">
    <citation type="submission" date="2020-05" db="EMBL/GenBank/DDBJ databases">
        <title>WGS assembly of Panicum virgatum.</title>
        <authorList>
            <person name="Lovell J.T."/>
            <person name="Jenkins J."/>
            <person name="Shu S."/>
            <person name="Juenger T.E."/>
            <person name="Schmutz J."/>
        </authorList>
    </citation>
    <scope>NUCLEOTIDE SEQUENCE</scope>
    <source>
        <strain evidence="3">AP13</strain>
    </source>
</reference>
<evidence type="ECO:0000259" key="2">
    <source>
        <dbReference type="Pfam" id="PF03478"/>
    </source>
</evidence>
<feature type="region of interest" description="Disordered" evidence="1">
    <location>
        <begin position="192"/>
        <end position="222"/>
    </location>
</feature>
<dbReference type="Pfam" id="PF03478">
    <property type="entry name" value="Beta-prop_KIB1-4"/>
    <property type="match status" value="1"/>
</dbReference>
<feature type="compositionally biased region" description="Acidic residues" evidence="1">
    <location>
        <begin position="194"/>
        <end position="213"/>
    </location>
</feature>
<name>A0A8T0T0E1_PANVG</name>
<proteinExistence type="predicted"/>
<gene>
    <name evidence="3" type="ORF">PVAP13_5KG701500</name>
</gene>
<dbReference type="EMBL" id="CM029045">
    <property type="protein sequence ID" value="KAG2602663.1"/>
    <property type="molecule type" value="Genomic_DNA"/>
</dbReference>
<dbReference type="InterPro" id="IPR005174">
    <property type="entry name" value="KIB1-4_b-propeller"/>
</dbReference>
<dbReference type="PANTHER" id="PTHR33127:SF85">
    <property type="entry name" value="OS11G0436500 PROTEIN"/>
    <property type="match status" value="1"/>
</dbReference>